<sequence length="210" mass="24080">MVFFYTPREAGYSIYVGRDKHENEELLRYGWETDVWFHVDKLSSAHVYLRLPEGGDIASIPAGVLEDCAQLVKHNSIEGNRTNGVMIVYTPWANLKKSGDMATGQVGFHSPKLVRRTRVEKRDNAIVNRLNKSKAEAFPDLAAEKEAYLRGVARAARESARKREQEERALAEERAREKSQRSYKLLQVDEKKESNKDVGLNVDEYEDDFM</sequence>
<comment type="caution">
    <text evidence="1">The sequence shown here is derived from an EMBL/GenBank/DDBJ whole genome shotgun (WGS) entry which is preliminary data.</text>
</comment>
<reference evidence="1" key="1">
    <citation type="submission" date="2019-11" db="EMBL/GenBank/DDBJ databases">
        <title>Nori genome reveals adaptations in red seaweeds to the harsh intertidal environment.</title>
        <authorList>
            <person name="Wang D."/>
            <person name="Mao Y."/>
        </authorList>
    </citation>
    <scope>NUCLEOTIDE SEQUENCE</scope>
    <source>
        <tissue evidence="1">Gametophyte</tissue>
    </source>
</reference>
<evidence type="ECO:0000313" key="1">
    <source>
        <dbReference type="EMBL" id="KAK1861056.1"/>
    </source>
</evidence>
<dbReference type="EMBL" id="CM020618">
    <property type="protein sequence ID" value="KAK1861056.1"/>
    <property type="molecule type" value="Genomic_DNA"/>
</dbReference>
<evidence type="ECO:0000313" key="2">
    <source>
        <dbReference type="Proteomes" id="UP000798662"/>
    </source>
</evidence>
<gene>
    <name evidence="1" type="ORF">I4F81_003640</name>
</gene>
<dbReference type="Proteomes" id="UP000798662">
    <property type="component" value="Chromosome 1"/>
</dbReference>
<proteinExistence type="predicted"/>
<keyword evidence="2" id="KW-1185">Reference proteome</keyword>
<organism evidence="1 2">
    <name type="scientific">Pyropia yezoensis</name>
    <name type="common">Susabi-nori</name>
    <name type="synonym">Porphyra yezoensis</name>
    <dbReference type="NCBI Taxonomy" id="2788"/>
    <lineage>
        <taxon>Eukaryota</taxon>
        <taxon>Rhodophyta</taxon>
        <taxon>Bangiophyceae</taxon>
        <taxon>Bangiales</taxon>
        <taxon>Bangiaceae</taxon>
        <taxon>Pyropia</taxon>
    </lineage>
</organism>
<protein>
    <submittedName>
        <fullName evidence="1">Uncharacterized protein</fullName>
    </submittedName>
</protein>
<name>A0ACC3BTL4_PYRYE</name>
<accession>A0ACC3BTL4</accession>